<dbReference type="PIRSF" id="PIRSF002070">
    <property type="entry name" value="SSB"/>
    <property type="match status" value="1"/>
</dbReference>
<dbReference type="SUPFAM" id="SSF50249">
    <property type="entry name" value="Nucleic acid-binding proteins"/>
    <property type="match status" value="1"/>
</dbReference>
<evidence type="ECO:0000256" key="2">
    <source>
        <dbReference type="ARBA" id="ARBA00023172"/>
    </source>
</evidence>
<keyword evidence="1 3" id="KW-0238">DNA-binding</keyword>
<dbReference type="EMBL" id="JWSY01000028">
    <property type="protein sequence ID" value="KIC55884.1"/>
    <property type="molecule type" value="Genomic_DNA"/>
</dbReference>
<organism evidence="4 5">
    <name type="scientific">Brevundimonas nasdae</name>
    <dbReference type="NCBI Taxonomy" id="172043"/>
    <lineage>
        <taxon>Bacteria</taxon>
        <taxon>Pseudomonadati</taxon>
        <taxon>Pseudomonadota</taxon>
        <taxon>Alphaproteobacteria</taxon>
        <taxon>Caulobacterales</taxon>
        <taxon>Caulobacteraceae</taxon>
        <taxon>Brevundimonas</taxon>
    </lineage>
</organism>
<proteinExistence type="predicted"/>
<dbReference type="Pfam" id="PF00436">
    <property type="entry name" value="SSB"/>
    <property type="match status" value="1"/>
</dbReference>
<dbReference type="InterPro" id="IPR012340">
    <property type="entry name" value="NA-bd_OB-fold"/>
</dbReference>
<dbReference type="Proteomes" id="UP000031166">
    <property type="component" value="Unassembled WGS sequence"/>
</dbReference>
<evidence type="ECO:0000313" key="4">
    <source>
        <dbReference type="EMBL" id="KIC55884.1"/>
    </source>
</evidence>
<dbReference type="GO" id="GO:0003697">
    <property type="term" value="F:single-stranded DNA binding"/>
    <property type="evidence" value="ECO:0007669"/>
    <property type="project" value="InterPro"/>
</dbReference>
<dbReference type="GO" id="GO:0006310">
    <property type="term" value="P:DNA recombination"/>
    <property type="evidence" value="ECO:0007669"/>
    <property type="project" value="UniProtKB-KW"/>
</dbReference>
<dbReference type="CDD" id="cd04496">
    <property type="entry name" value="SSB_OBF"/>
    <property type="match status" value="1"/>
</dbReference>
<dbReference type="InterPro" id="IPR011344">
    <property type="entry name" value="ssDNA-bd"/>
</dbReference>
<evidence type="ECO:0000313" key="5">
    <source>
        <dbReference type="Proteomes" id="UP000031166"/>
    </source>
</evidence>
<dbReference type="STRING" id="172043.RM53_14300"/>
<dbReference type="PROSITE" id="PS50935">
    <property type="entry name" value="SSB"/>
    <property type="match status" value="1"/>
</dbReference>
<protein>
    <recommendedName>
        <fullName evidence="3">Single-stranded DNA-binding protein</fullName>
    </recommendedName>
</protein>
<accession>A0A0B4C4C4</accession>
<keyword evidence="2" id="KW-0233">DNA recombination</keyword>
<dbReference type="InterPro" id="IPR000424">
    <property type="entry name" value="Primosome_PriB/ssb"/>
</dbReference>
<dbReference type="Gene3D" id="2.40.50.140">
    <property type="entry name" value="Nucleic acid-binding proteins"/>
    <property type="match status" value="1"/>
</dbReference>
<reference evidence="4 5" key="1">
    <citation type="submission" date="2014-12" db="EMBL/GenBank/DDBJ databases">
        <title>Genome sequencing of Brevundimonas nasdae TPW30.</title>
        <authorList>
            <person name="Tan P.W."/>
            <person name="Chan K.-G."/>
        </authorList>
    </citation>
    <scope>NUCLEOTIDE SEQUENCE [LARGE SCALE GENOMIC DNA]</scope>
    <source>
        <strain evidence="4 5">TPW30</strain>
    </source>
</reference>
<dbReference type="GO" id="GO:0006260">
    <property type="term" value="P:DNA replication"/>
    <property type="evidence" value="ECO:0007669"/>
    <property type="project" value="InterPro"/>
</dbReference>
<gene>
    <name evidence="4" type="ORF">RM53_14300</name>
</gene>
<evidence type="ECO:0000256" key="3">
    <source>
        <dbReference type="PIRNR" id="PIRNR002070"/>
    </source>
</evidence>
<dbReference type="RefSeq" id="WP_039247786.1">
    <property type="nucleotide sequence ID" value="NZ_JWSY01000028.1"/>
</dbReference>
<sequence length="126" mass="14126">MSNSNNVVILKGNLFADPKINPTNGGKEVVNIFLATNRPDWRDDEGQWHKRPVQKNNIAVFVPRGIKLLKELKAGDGIEVRASVEIREFVDGDGVVHKRTEIVCGDRYEGHLVKRWAPPSRKTGAE</sequence>
<evidence type="ECO:0000256" key="1">
    <source>
        <dbReference type="ARBA" id="ARBA00023125"/>
    </source>
</evidence>
<name>A0A0B4C4C4_9CAUL</name>
<dbReference type="AlphaFoldDB" id="A0A0B4C4C4"/>
<comment type="caution">
    <text evidence="4">The sequence shown here is derived from an EMBL/GenBank/DDBJ whole genome shotgun (WGS) entry which is preliminary data.</text>
</comment>